<organism evidence="1 2">
    <name type="scientific">Tupaiid herpesvirus 1 (strain 1)</name>
    <name type="common">TuHV-1</name>
    <name type="synonym">Herpesvirus tupaia (strain 1)</name>
    <dbReference type="NCBI Taxonomy" id="10397"/>
    <lineage>
        <taxon>Viruses</taxon>
        <taxon>Duplodnaviria</taxon>
        <taxon>Heunggongvirae</taxon>
        <taxon>Peploviricota</taxon>
        <taxon>Herviviricetes</taxon>
        <taxon>Herpesvirales</taxon>
        <taxon>Orthoherpesviridae</taxon>
        <taxon>Betaherpesvirinae</taxon>
        <taxon>Quwivirus</taxon>
        <taxon>Quwivirus tupaiidbeta1</taxon>
    </lineage>
</organism>
<accession>Q91TS7</accession>
<dbReference type="EMBL" id="AF281817">
    <property type="protein sequence ID" value="AAK57060.1"/>
    <property type="molecule type" value="Genomic_DNA"/>
</dbReference>
<evidence type="ECO:0000313" key="2">
    <source>
        <dbReference type="Proteomes" id="UP000137095"/>
    </source>
</evidence>
<dbReference type="RefSeq" id="NP_116365.1">
    <property type="nucleotide sequence ID" value="NC_002794.1"/>
</dbReference>
<protein>
    <submittedName>
        <fullName evidence="1">T22.12</fullName>
    </submittedName>
</protein>
<dbReference type="KEGG" id="vg:921197"/>
<evidence type="ECO:0000313" key="1">
    <source>
        <dbReference type="EMBL" id="AAK57060.1"/>
    </source>
</evidence>
<organismHost>
    <name type="scientific">Tupaia belangeri</name>
    <name type="common">Common tree shrew</name>
    <name type="synonym">Tupaia glis belangeri</name>
    <dbReference type="NCBI Taxonomy" id="37347"/>
</organismHost>
<dbReference type="GeneID" id="921197"/>
<name>Q91TS7_TUHV1</name>
<reference evidence="1 2" key="1">
    <citation type="journal article" date="2001" name="J. Virol.">
        <title>Analysis and characterization of the complete genome of tupaia (tree shrew) herpesvirus.</title>
        <authorList>
            <person name="Bahr U."/>
            <person name="Darai G."/>
        </authorList>
    </citation>
    <scope>NUCLEOTIDE SEQUENCE [LARGE SCALE GENOMIC DNA]</scope>
    <source>
        <strain evidence="1">2</strain>
    </source>
</reference>
<sequence length="67" mass="7651">MVKGFSPRAFTCLAARYLLQHSSVRRLGSDIEARKTKLVIKPRSCIANVKNTRSENPSRWFKNQVTS</sequence>
<dbReference type="Proteomes" id="UP000137095">
    <property type="component" value="Segment"/>
</dbReference>
<proteinExistence type="predicted"/>
<keyword evidence="2" id="KW-1185">Reference proteome</keyword>